<evidence type="ECO:0000313" key="1">
    <source>
        <dbReference type="EMBL" id="CDW48623.1"/>
    </source>
</evidence>
<dbReference type="EMBL" id="HACA01031262">
    <property type="protein sequence ID" value="CDW48623.1"/>
    <property type="molecule type" value="Transcribed_RNA"/>
</dbReference>
<name>A0A0K2VDI1_LEPSM</name>
<organism evidence="1">
    <name type="scientific">Lepeophtheirus salmonis</name>
    <name type="common">Salmon louse</name>
    <name type="synonym">Caligus salmonis</name>
    <dbReference type="NCBI Taxonomy" id="72036"/>
    <lineage>
        <taxon>Eukaryota</taxon>
        <taxon>Metazoa</taxon>
        <taxon>Ecdysozoa</taxon>
        <taxon>Arthropoda</taxon>
        <taxon>Crustacea</taxon>
        <taxon>Multicrustacea</taxon>
        <taxon>Hexanauplia</taxon>
        <taxon>Copepoda</taxon>
        <taxon>Siphonostomatoida</taxon>
        <taxon>Caligidae</taxon>
        <taxon>Lepeophtheirus</taxon>
    </lineage>
</organism>
<proteinExistence type="predicted"/>
<reference evidence="1" key="1">
    <citation type="submission" date="2014-05" db="EMBL/GenBank/DDBJ databases">
        <authorList>
            <person name="Chronopoulou M."/>
        </authorList>
    </citation>
    <scope>NUCLEOTIDE SEQUENCE</scope>
    <source>
        <tissue evidence="1">Whole organism</tissue>
    </source>
</reference>
<accession>A0A0K2VDI1</accession>
<protein>
    <submittedName>
        <fullName evidence="1">Protein polybromo1like [Metaseiulus occidentalis]</fullName>
    </submittedName>
</protein>
<sequence>MMTDHLGLYKIC</sequence>